<dbReference type="AlphaFoldDB" id="F2NDS3"/>
<evidence type="ECO:0000313" key="2">
    <source>
        <dbReference type="Proteomes" id="UP000000483"/>
    </source>
</evidence>
<protein>
    <submittedName>
        <fullName evidence="1">Uncharacterized protein</fullName>
    </submittedName>
</protein>
<dbReference type="KEGG" id="dao:Desac_2603"/>
<evidence type="ECO:0000313" key="1">
    <source>
        <dbReference type="EMBL" id="AEB10420.1"/>
    </source>
</evidence>
<name>F2NDS3_DESAR</name>
<dbReference type="EMBL" id="CP002629">
    <property type="protein sequence ID" value="AEB10420.1"/>
    <property type="molecule type" value="Genomic_DNA"/>
</dbReference>
<accession>F2NDS3</accession>
<sequence length="41" mass="4880">MIPDLRFLSCNRIWNEPHDGKYPLHRLEGLCYQKMIFMVGG</sequence>
<proteinExistence type="predicted"/>
<gene>
    <name evidence="1" type="ordered locus">Desac_2603</name>
</gene>
<keyword evidence="2" id="KW-1185">Reference proteome</keyword>
<reference evidence="1 2" key="1">
    <citation type="journal article" date="2011" name="Stand. Genomic Sci.">
        <title>Complete genome sequence of the acetate-degrading sulfate reducer Desulfobacca acetoxidans type strain (ASRB2).</title>
        <authorList>
            <person name="Goker M."/>
            <person name="Teshima H."/>
            <person name="Lapidus A."/>
            <person name="Nolan M."/>
            <person name="Lucas S."/>
            <person name="Hammon N."/>
            <person name="Deshpande S."/>
            <person name="Cheng J.F."/>
            <person name="Tapia R."/>
            <person name="Han C."/>
            <person name="Goodwin L."/>
            <person name="Pitluck S."/>
            <person name="Huntemann M."/>
            <person name="Liolios K."/>
            <person name="Ivanova N."/>
            <person name="Pagani I."/>
            <person name="Mavromatis K."/>
            <person name="Ovchinikova G."/>
            <person name="Pati A."/>
            <person name="Chen A."/>
            <person name="Palaniappan K."/>
            <person name="Land M."/>
            <person name="Hauser L."/>
            <person name="Brambilla E.M."/>
            <person name="Rohde M."/>
            <person name="Spring S."/>
            <person name="Detter J.C."/>
            <person name="Woyke T."/>
            <person name="Bristow J."/>
            <person name="Eisen J.A."/>
            <person name="Markowitz V."/>
            <person name="Hugenholtz P."/>
            <person name="Kyrpides N.C."/>
            <person name="Klenk H.P."/>
        </authorList>
    </citation>
    <scope>NUCLEOTIDE SEQUENCE [LARGE SCALE GENOMIC DNA]</scope>
    <source>
        <strain evidence="2">ATCC 700848 / DSM 11109 / ASRB2</strain>
    </source>
</reference>
<dbReference type="HOGENOM" id="CLU_3268969_0_0_7"/>
<organism evidence="1 2">
    <name type="scientific">Desulfobacca acetoxidans (strain ATCC 700848 / DSM 11109 / ASRB2)</name>
    <dbReference type="NCBI Taxonomy" id="880072"/>
    <lineage>
        <taxon>Bacteria</taxon>
        <taxon>Pseudomonadati</taxon>
        <taxon>Thermodesulfobacteriota</taxon>
        <taxon>Desulfobaccia</taxon>
        <taxon>Desulfobaccales</taxon>
        <taxon>Desulfobaccaceae</taxon>
        <taxon>Desulfobacca</taxon>
    </lineage>
</organism>
<dbReference type="Proteomes" id="UP000000483">
    <property type="component" value="Chromosome"/>
</dbReference>
<reference evidence="2" key="2">
    <citation type="submission" date="2011-03" db="EMBL/GenBank/DDBJ databases">
        <title>The complete genome of Desulfobacca acetoxidans DSM 11109.</title>
        <authorList>
            <consortium name="US DOE Joint Genome Institute (JGI-PGF)"/>
            <person name="Lucas S."/>
            <person name="Copeland A."/>
            <person name="Lapidus A."/>
            <person name="Bruce D."/>
            <person name="Goodwin L."/>
            <person name="Pitluck S."/>
            <person name="Peters L."/>
            <person name="Kyrpides N."/>
            <person name="Mavromatis K."/>
            <person name="Ivanova N."/>
            <person name="Ovchinnikova G."/>
            <person name="Teshima H."/>
            <person name="Detter J.C."/>
            <person name="Han C."/>
            <person name="Land M."/>
            <person name="Hauser L."/>
            <person name="Markowitz V."/>
            <person name="Cheng J.-F."/>
            <person name="Hugenholtz P."/>
            <person name="Woyke T."/>
            <person name="Wu D."/>
            <person name="Spring S."/>
            <person name="Schueler E."/>
            <person name="Brambilla E."/>
            <person name="Klenk H.-P."/>
            <person name="Eisen J.A."/>
        </authorList>
    </citation>
    <scope>NUCLEOTIDE SEQUENCE [LARGE SCALE GENOMIC DNA]</scope>
    <source>
        <strain evidence="2">ATCC 700848 / DSM 11109 / ASRB2</strain>
    </source>
</reference>